<accession>A0A1G9KHT6</accession>
<evidence type="ECO:0000313" key="2">
    <source>
        <dbReference type="Proteomes" id="UP000183162"/>
    </source>
</evidence>
<name>A0A1G9KHT6_STREI</name>
<dbReference type="Proteomes" id="UP000183162">
    <property type="component" value="Unassembled WGS sequence"/>
</dbReference>
<dbReference type="InterPro" id="IPR059211">
    <property type="entry name" value="BOW99_gp33-like"/>
</dbReference>
<evidence type="ECO:0008006" key="3">
    <source>
        <dbReference type="Google" id="ProtNLM"/>
    </source>
</evidence>
<organism evidence="1 2">
    <name type="scientific">Streptococcus equinus</name>
    <name type="common">Streptococcus bovis</name>
    <dbReference type="NCBI Taxonomy" id="1335"/>
    <lineage>
        <taxon>Bacteria</taxon>
        <taxon>Bacillati</taxon>
        <taxon>Bacillota</taxon>
        <taxon>Bacilli</taxon>
        <taxon>Lactobacillales</taxon>
        <taxon>Streptococcaceae</taxon>
        <taxon>Streptococcus</taxon>
    </lineage>
</organism>
<protein>
    <recommendedName>
        <fullName evidence="3">Phage protein</fullName>
    </recommendedName>
</protein>
<dbReference type="NCBIfam" id="NF047423">
    <property type="entry name" value="BOW99_gp33_fam"/>
    <property type="match status" value="1"/>
</dbReference>
<gene>
    <name evidence="1" type="ORF">SAMN05216400_0838</name>
</gene>
<reference evidence="1 2" key="1">
    <citation type="submission" date="2016-10" db="EMBL/GenBank/DDBJ databases">
        <authorList>
            <person name="de Groot N.N."/>
        </authorList>
    </citation>
    <scope>NUCLEOTIDE SEQUENCE [LARGE SCALE GENOMIC DNA]</scope>
    <source>
        <strain evidence="1 2">Sb09</strain>
    </source>
</reference>
<dbReference type="EMBL" id="FNGX01000002">
    <property type="protein sequence ID" value="SDL49172.1"/>
    <property type="molecule type" value="Genomic_DNA"/>
</dbReference>
<proteinExistence type="predicted"/>
<dbReference type="OrthoDB" id="2237322at2"/>
<dbReference type="RefSeq" id="WP_074484113.1">
    <property type="nucleotide sequence ID" value="NZ_FNGX01000002.1"/>
</dbReference>
<evidence type="ECO:0000313" key="1">
    <source>
        <dbReference type="EMBL" id="SDL49172.1"/>
    </source>
</evidence>
<dbReference type="AlphaFoldDB" id="A0A1G9KHT6"/>
<sequence length="59" mass="7116">MKRKKEQWKPKVTCYREVTENNETKLVEFDPADYTIPAGHLVYRTLMMINENRLEERTA</sequence>